<organism evidence="2">
    <name type="scientific">marine sediment metagenome</name>
    <dbReference type="NCBI Taxonomy" id="412755"/>
    <lineage>
        <taxon>unclassified sequences</taxon>
        <taxon>metagenomes</taxon>
        <taxon>ecological metagenomes</taxon>
    </lineage>
</organism>
<keyword evidence="1" id="KW-1133">Transmembrane helix</keyword>
<feature type="transmembrane region" description="Helical" evidence="1">
    <location>
        <begin position="12"/>
        <end position="35"/>
    </location>
</feature>
<reference evidence="2" key="1">
    <citation type="journal article" date="2015" name="Nature">
        <title>Complex archaea that bridge the gap between prokaryotes and eukaryotes.</title>
        <authorList>
            <person name="Spang A."/>
            <person name="Saw J.H."/>
            <person name="Jorgensen S.L."/>
            <person name="Zaremba-Niedzwiedzka K."/>
            <person name="Martijn J."/>
            <person name="Lind A.E."/>
            <person name="van Eijk R."/>
            <person name="Schleper C."/>
            <person name="Guy L."/>
            <person name="Ettema T.J."/>
        </authorList>
    </citation>
    <scope>NUCLEOTIDE SEQUENCE</scope>
</reference>
<dbReference type="InterPro" id="IPR025356">
    <property type="entry name" value="DUF4260"/>
</dbReference>
<name>A0A0F9SM17_9ZZZZ</name>
<comment type="caution">
    <text evidence="2">The sequence shown here is derived from an EMBL/GenBank/DDBJ whole genome shotgun (WGS) entry which is preliminary data.</text>
</comment>
<sequence>MKRLLKLEEMLMFALGMYLFAVLNYEWWWFLVLLLTPDIGMVGYVFGNKVGAAMYNLFHHKAVGIALYLIGSYLSLPLCQLAGIILFSHSAMDRIFGYGLKYNKGFKFTHLGEIGNSNG</sequence>
<dbReference type="EMBL" id="LAZR01000592">
    <property type="protein sequence ID" value="KKN63367.1"/>
    <property type="molecule type" value="Genomic_DNA"/>
</dbReference>
<evidence type="ECO:0000313" key="2">
    <source>
        <dbReference type="EMBL" id="KKN63367.1"/>
    </source>
</evidence>
<evidence type="ECO:0008006" key="3">
    <source>
        <dbReference type="Google" id="ProtNLM"/>
    </source>
</evidence>
<keyword evidence="1" id="KW-0812">Transmembrane</keyword>
<proteinExistence type="predicted"/>
<dbReference type="AlphaFoldDB" id="A0A0F9SM17"/>
<feature type="transmembrane region" description="Helical" evidence="1">
    <location>
        <begin position="65"/>
        <end position="87"/>
    </location>
</feature>
<gene>
    <name evidence="2" type="ORF">LCGC14_0502520</name>
</gene>
<keyword evidence="1" id="KW-0472">Membrane</keyword>
<dbReference type="Pfam" id="PF14079">
    <property type="entry name" value="DUF4260"/>
    <property type="match status" value="1"/>
</dbReference>
<evidence type="ECO:0000256" key="1">
    <source>
        <dbReference type="SAM" id="Phobius"/>
    </source>
</evidence>
<protein>
    <recommendedName>
        <fullName evidence="3">DUF4260 domain-containing protein</fullName>
    </recommendedName>
</protein>
<accession>A0A0F9SM17</accession>